<dbReference type="Pfam" id="PF00675">
    <property type="entry name" value="Peptidase_M16"/>
    <property type="match status" value="1"/>
</dbReference>
<comment type="similarity">
    <text evidence="1">Belongs to the peptidase M16 family.</text>
</comment>
<reference evidence="6 8" key="2">
    <citation type="submission" date="2017-08" db="EMBL/GenBank/DDBJ databases">
        <title>Burning lignite coal seam in the remote Altai Mountains harbors a hydrogen-driven thermophilic microbial community.</title>
        <authorList>
            <person name="Kadnikov V.V."/>
            <person name="Mardanov A.V."/>
            <person name="Ivasenko D."/>
            <person name="Beletsky A.V."/>
            <person name="Karnachuk O.V."/>
            <person name="Ravin N.V."/>
        </authorList>
    </citation>
    <scope>NUCLEOTIDE SEQUENCE [LARGE SCALE GENOMIC DNA]</scope>
    <source>
        <strain evidence="6">AL33</strain>
    </source>
</reference>
<dbReference type="GO" id="GO:0046872">
    <property type="term" value="F:metal ion binding"/>
    <property type="evidence" value="ECO:0007669"/>
    <property type="project" value="InterPro"/>
</dbReference>
<evidence type="ECO:0000313" key="7">
    <source>
        <dbReference type="Proteomes" id="UP000243024"/>
    </source>
</evidence>
<evidence type="ECO:0000313" key="6">
    <source>
        <dbReference type="EMBL" id="PTQ54123.1"/>
    </source>
</evidence>
<keyword evidence="7" id="KW-1185">Reference proteome</keyword>
<protein>
    <submittedName>
        <fullName evidence="6">Peptidase, M16 family</fullName>
    </submittedName>
</protein>
<dbReference type="PANTHER" id="PTHR11851:SF49">
    <property type="entry name" value="MITOCHONDRIAL-PROCESSING PEPTIDASE SUBUNIT ALPHA"/>
    <property type="match status" value="1"/>
</dbReference>
<dbReference type="InterPro" id="IPR011765">
    <property type="entry name" value="Pept_M16_N"/>
</dbReference>
<dbReference type="Proteomes" id="UP000244180">
    <property type="component" value="Unassembled WGS sequence"/>
</dbReference>
<dbReference type="SUPFAM" id="SSF63411">
    <property type="entry name" value="LuxS/MPP-like metallohydrolase"/>
    <property type="match status" value="2"/>
</dbReference>
<feature type="region of interest" description="Disordered" evidence="2">
    <location>
        <begin position="170"/>
        <end position="234"/>
    </location>
</feature>
<feature type="domain" description="Peptidase M16 N-terminal" evidence="3">
    <location>
        <begin position="3"/>
        <end position="115"/>
    </location>
</feature>
<dbReference type="EMBL" id="JXBB01000045">
    <property type="protein sequence ID" value="OAR03672.1"/>
    <property type="molecule type" value="Genomic_DNA"/>
</dbReference>
<dbReference type="InterPro" id="IPR007863">
    <property type="entry name" value="Peptidase_M16_C"/>
</dbReference>
<proteinExistence type="inferred from homology"/>
<dbReference type="Proteomes" id="UP000243024">
    <property type="component" value="Unassembled WGS sequence"/>
</dbReference>
<dbReference type="Pfam" id="PF05193">
    <property type="entry name" value="Peptidase_M16_C"/>
    <property type="match status" value="1"/>
</dbReference>
<organism evidence="5 7">
    <name type="scientific">Hydrogenibacillus schlegelii</name>
    <name type="common">Bacillus schlegelii</name>
    <dbReference type="NCBI Taxonomy" id="1484"/>
    <lineage>
        <taxon>Bacteria</taxon>
        <taxon>Bacillati</taxon>
        <taxon>Bacillota</taxon>
        <taxon>Bacilli</taxon>
        <taxon>Bacillales</taxon>
        <taxon>Bacillales Family X. Incertae Sedis</taxon>
        <taxon>Hydrogenibacillus</taxon>
    </lineage>
</organism>
<feature type="domain" description="Peptidase M16 C-terminal" evidence="4">
    <location>
        <begin position="128"/>
        <end position="345"/>
    </location>
</feature>
<feature type="compositionally biased region" description="Low complexity" evidence="2">
    <location>
        <begin position="207"/>
        <end position="217"/>
    </location>
</feature>
<dbReference type="PANTHER" id="PTHR11851">
    <property type="entry name" value="METALLOPROTEASE"/>
    <property type="match status" value="1"/>
</dbReference>
<dbReference type="AlphaFoldDB" id="A0A179IP94"/>
<name>A0A179IP94_HYDSH</name>
<dbReference type="InterPro" id="IPR011249">
    <property type="entry name" value="Metalloenz_LuxS/M16"/>
</dbReference>
<evidence type="ECO:0000256" key="2">
    <source>
        <dbReference type="SAM" id="MobiDB-lite"/>
    </source>
</evidence>
<evidence type="ECO:0000259" key="4">
    <source>
        <dbReference type="Pfam" id="PF05193"/>
    </source>
</evidence>
<reference evidence="5 7" key="1">
    <citation type="submission" date="2015-09" db="EMBL/GenBank/DDBJ databases">
        <title>Draft genome sequence of Hydrogenibacillus schlegelii DSM 2000.</title>
        <authorList>
            <person name="Hemp J."/>
        </authorList>
    </citation>
    <scope>NUCLEOTIDE SEQUENCE [LARGE SCALE GENOMIC DNA]</scope>
    <source>
        <strain evidence="5 7">MA 48</strain>
    </source>
</reference>
<evidence type="ECO:0000313" key="5">
    <source>
        <dbReference type="EMBL" id="OAR03672.1"/>
    </source>
</evidence>
<dbReference type="InterPro" id="IPR050361">
    <property type="entry name" value="MPP/UQCRC_Complex"/>
</dbReference>
<dbReference type="EMBL" id="PEBV01000006">
    <property type="protein sequence ID" value="PTQ54123.1"/>
    <property type="molecule type" value="Genomic_DNA"/>
</dbReference>
<comment type="caution">
    <text evidence="5">The sequence shown here is derived from an EMBL/GenBank/DDBJ whole genome shotgun (WGS) entry which is preliminary data.</text>
</comment>
<dbReference type="STRING" id="1484.SA87_00290"/>
<evidence type="ECO:0000313" key="8">
    <source>
        <dbReference type="Proteomes" id="UP000244180"/>
    </source>
</evidence>
<evidence type="ECO:0000259" key="3">
    <source>
        <dbReference type="Pfam" id="PF00675"/>
    </source>
</evidence>
<sequence length="444" mass="47927">MMHLIEHMVFKGTSSRTAREIALTFDRLGAEVDAYTTKEYTAYTVKALPEVLLDAFDLLVEMVTRPAFPETELIKEKNVILEEIRAAEDAPDDLVHELAAAAAYGTHPLGRPVLGRRSVVRAADRACLVRLHRRFYRPERTVAVLAGAVSAAAIEKAAARLAAFGEAGAGRAPAGEIQGPDGETGPPAPETGSAASGRANGPAFEVAPTADGAGAPAPEEEPKEPPFAGGRRHRTRRELEQGHLVLVYPGLRAGHPDGPSWAVLNRLLGGSMAARLFQRIREDEGLVYDIYSYTAAFRDSGYLAVYAAMHPERAARVEALIAEEIRALIERGPGEEELEAAKRTLIAGYAFDLESTEARLERLAREAIYLGRHPDPETVMARYRAVSTDAVRKLAHRLLRPVGRAWVGPAVAGAERGGASWAARRHARRVRDGSAAGGSVHGWV</sequence>
<gene>
    <name evidence="6" type="ORF">HSCHL_0767</name>
    <name evidence="5" type="ORF">SA87_00290</name>
</gene>
<evidence type="ECO:0000256" key="1">
    <source>
        <dbReference type="ARBA" id="ARBA00007261"/>
    </source>
</evidence>
<dbReference type="Gene3D" id="3.30.830.10">
    <property type="entry name" value="Metalloenzyme, LuxS/M16 peptidase-like"/>
    <property type="match status" value="2"/>
</dbReference>
<accession>A0A179IP94</accession>